<dbReference type="GO" id="GO:0005829">
    <property type="term" value="C:cytosol"/>
    <property type="evidence" value="ECO:0007669"/>
    <property type="project" value="TreeGrafter"/>
</dbReference>
<name>A0A2U0UIK9_9BACT</name>
<dbReference type="EMBL" id="QENY01000004">
    <property type="protein sequence ID" value="PVX57497.1"/>
    <property type="molecule type" value="Genomic_DNA"/>
</dbReference>
<evidence type="ECO:0000313" key="2">
    <source>
        <dbReference type="EMBL" id="PVX57497.1"/>
    </source>
</evidence>
<dbReference type="PANTHER" id="PTHR30283:SF4">
    <property type="entry name" value="PEROXIDE STRESS RESISTANCE PROTEIN YAAA"/>
    <property type="match status" value="1"/>
</dbReference>
<proteinExistence type="inferred from homology"/>
<evidence type="ECO:0000313" key="3">
    <source>
        <dbReference type="Proteomes" id="UP000245870"/>
    </source>
</evidence>
<dbReference type="HAMAP" id="MF_00652">
    <property type="entry name" value="UPF0246"/>
    <property type="match status" value="1"/>
</dbReference>
<evidence type="ECO:0000256" key="1">
    <source>
        <dbReference type="HAMAP-Rule" id="MF_00652"/>
    </source>
</evidence>
<keyword evidence="3" id="KW-1185">Reference proteome</keyword>
<organism evidence="2 3">
    <name type="scientific">Hallella colorans</name>
    <dbReference type="NCBI Taxonomy" id="1703337"/>
    <lineage>
        <taxon>Bacteria</taxon>
        <taxon>Pseudomonadati</taxon>
        <taxon>Bacteroidota</taxon>
        <taxon>Bacteroidia</taxon>
        <taxon>Bacteroidales</taxon>
        <taxon>Prevotellaceae</taxon>
        <taxon>Hallella</taxon>
    </lineage>
</organism>
<accession>A0A2U0UIK9</accession>
<dbReference type="AlphaFoldDB" id="A0A2U0UIK9"/>
<comment type="similarity">
    <text evidence="1">Belongs to the UPF0246 family.</text>
</comment>
<dbReference type="GO" id="GO:0033194">
    <property type="term" value="P:response to hydroperoxide"/>
    <property type="evidence" value="ECO:0007669"/>
    <property type="project" value="TreeGrafter"/>
</dbReference>
<sequence length="261" mass="29714">MQIIISCAKTMSERTNPQVPPMSRPRFIAEAQTIAGEMARWSAQDVARALRCNTQIAAQTLLRYQSIVAHAGGAASLSGYGMPAALAYHGQVFKHLKAETFSAGQQEYANDHLWICSFLYGLLRPFDTIMPYRLEGSVRLQVTDGKTLFDYWRTRLTSALIDSVKADDGILVFLAAEEMKRLFDWRRVQEELTVVQPLFYEDDGSRLKTVVVRTKSCRGAMTRYILLNRPCTIEELHGFELDGYRYRPNYGEELFPHFIKG</sequence>
<dbReference type="RefSeq" id="WP_116616002.1">
    <property type="nucleotide sequence ID" value="NZ_CAMQYP010000112.1"/>
</dbReference>
<dbReference type="Pfam" id="PF03883">
    <property type="entry name" value="H2O2_YaaD"/>
    <property type="match status" value="1"/>
</dbReference>
<dbReference type="PANTHER" id="PTHR30283">
    <property type="entry name" value="PEROXIDE STRESS RESPONSE PROTEIN YAAA"/>
    <property type="match status" value="1"/>
</dbReference>
<dbReference type="InterPro" id="IPR005583">
    <property type="entry name" value="YaaA"/>
</dbReference>
<comment type="caution">
    <text evidence="2">The sequence shown here is derived from an EMBL/GenBank/DDBJ whole genome shotgun (WGS) entry which is preliminary data.</text>
</comment>
<dbReference type="OrthoDB" id="9777133at2"/>
<dbReference type="Proteomes" id="UP000245870">
    <property type="component" value="Unassembled WGS sequence"/>
</dbReference>
<protein>
    <recommendedName>
        <fullName evidence="1">UPF0246 protein C7379_104114</fullName>
    </recommendedName>
</protein>
<reference evidence="2 3" key="1">
    <citation type="submission" date="2018-05" db="EMBL/GenBank/DDBJ databases">
        <title>Genomic Encyclopedia of Type Strains, Phase IV (KMG-IV): sequencing the most valuable type-strain genomes for metagenomic binning, comparative biology and taxonomic classification.</title>
        <authorList>
            <person name="Goeker M."/>
        </authorList>
    </citation>
    <scope>NUCLEOTIDE SEQUENCE [LARGE SCALE GENOMIC DNA]</scope>
    <source>
        <strain evidence="2 3">DSM 100333</strain>
    </source>
</reference>
<gene>
    <name evidence="2" type="ORF">C7379_104114</name>
</gene>